<organism evidence="1 2">
    <name type="scientific">Streptomyces ipomoeae 91-03</name>
    <dbReference type="NCBI Taxonomy" id="698759"/>
    <lineage>
        <taxon>Bacteria</taxon>
        <taxon>Bacillati</taxon>
        <taxon>Actinomycetota</taxon>
        <taxon>Actinomycetes</taxon>
        <taxon>Kitasatosporales</taxon>
        <taxon>Streptomycetaceae</taxon>
        <taxon>Streptomyces</taxon>
    </lineage>
</organism>
<evidence type="ECO:0000313" key="1">
    <source>
        <dbReference type="EMBL" id="EKX65142.1"/>
    </source>
</evidence>
<proteinExistence type="predicted"/>
<sequence length="67" mass="7338">MTTQIFMASTLYGTATLAAALDTECFRPASRRILLISNNAATPETAPALDEMPGFERLRSRFDDVIS</sequence>
<evidence type="ECO:0000313" key="2">
    <source>
        <dbReference type="Proteomes" id="UP000010411"/>
    </source>
</evidence>
<name>L1KX00_9ACTN</name>
<keyword evidence="2" id="KW-1185">Reference proteome</keyword>
<reference evidence="1 2" key="1">
    <citation type="submission" date="2012-11" db="EMBL/GenBank/DDBJ databases">
        <authorList>
            <person name="Huguet-Tapia J.C."/>
            <person name="Durkin A.S."/>
            <person name="Pettis G.S."/>
            <person name="Badger J.H."/>
        </authorList>
    </citation>
    <scope>NUCLEOTIDE SEQUENCE [LARGE SCALE GENOMIC DNA]</scope>
    <source>
        <strain evidence="1 2">91-03</strain>
    </source>
</reference>
<protein>
    <submittedName>
        <fullName evidence="1">Uncharacterized protein</fullName>
    </submittedName>
</protein>
<dbReference type="Proteomes" id="UP000010411">
    <property type="component" value="Unassembled WGS sequence"/>
</dbReference>
<dbReference type="EMBL" id="AEJC01000310">
    <property type="protein sequence ID" value="EKX65142.1"/>
    <property type="molecule type" value="Genomic_DNA"/>
</dbReference>
<accession>L1KX00</accession>
<dbReference type="PATRIC" id="fig|698759.3.peg.4229"/>
<comment type="caution">
    <text evidence="1">The sequence shown here is derived from an EMBL/GenBank/DDBJ whole genome shotgun (WGS) entry which is preliminary data.</text>
</comment>
<gene>
    <name evidence="1" type="ORF">STRIP9103_06226</name>
</gene>
<dbReference type="AlphaFoldDB" id="L1KX00"/>